<dbReference type="AlphaFoldDB" id="A0AAU2JI17"/>
<dbReference type="GO" id="GO:0005886">
    <property type="term" value="C:plasma membrane"/>
    <property type="evidence" value="ECO:0007669"/>
    <property type="project" value="UniProtKB-SubCell"/>
</dbReference>
<keyword evidence="4 8" id="KW-0812">Transmembrane</keyword>
<keyword evidence="2" id="KW-0813">Transport</keyword>
<dbReference type="EMBL" id="CP108264">
    <property type="protein sequence ID" value="WTU72394.1"/>
    <property type="molecule type" value="Genomic_DNA"/>
</dbReference>
<feature type="domain" description="Major facilitator superfamily (MFS) profile" evidence="9">
    <location>
        <begin position="11"/>
        <end position="436"/>
    </location>
</feature>
<proteinExistence type="predicted"/>
<dbReference type="CDD" id="cd06173">
    <property type="entry name" value="MFS_MefA_like"/>
    <property type="match status" value="1"/>
</dbReference>
<dbReference type="PROSITE" id="PS50850">
    <property type="entry name" value="MFS"/>
    <property type="match status" value="1"/>
</dbReference>
<evidence type="ECO:0000256" key="5">
    <source>
        <dbReference type="ARBA" id="ARBA00022989"/>
    </source>
</evidence>
<keyword evidence="6 8" id="KW-0472">Membrane</keyword>
<feature type="transmembrane region" description="Helical" evidence="8">
    <location>
        <begin position="332"/>
        <end position="358"/>
    </location>
</feature>
<keyword evidence="5 8" id="KW-1133">Transmembrane helix</keyword>
<keyword evidence="3" id="KW-1003">Cell membrane</keyword>
<feature type="transmembrane region" description="Helical" evidence="8">
    <location>
        <begin position="412"/>
        <end position="432"/>
    </location>
</feature>
<sequence>MTPRLTLINRDYTRLWFGQAVSSVGDAVFSTTLVLWVATVLAKDESWAPLAVSGIVMASSVAVLVIGPLAGVFVDRWDKRATMLRTEVLRGGLVAVLTAVTFLPAGALPTGVWLGLIYATVLLLHAAGQFFSPARFAVLADLVTGDADRARAAGIAQATGETAWIIGPPLAAPLLFTAGLQWALLFNGLSYALSYVAIRSIGVREPAAGSAGPGGAQKPAERQRAGLRSEFMDGLRFFAGSRFLVALLLLAAIGQFGVGALGTLNVFFATDNLHADAHLYGYLGMAMGVGGITGALSGGRVVQWLGARRTTWISLLVSGVLLVAYSRQTGFLGGVALLFVFTVPLTMLNTAMSPLLLAAAPPDYRGRVMAVFYPVTRLASMLSAALSGWLAGSVLHDAGGSLGGLRFGPVDMIIAASGLVVLLAGVFAMAALPGAEGAEMDAEKGAARSGDDTAVPPGGRPPASQHVSRPKTRPFAHGPRGGRLTRRRTDMPETETTNPEPNASEDIEVVAHNDDEELAACVINRSNEL</sequence>
<dbReference type="PANTHER" id="PTHR43266">
    <property type="entry name" value="MACROLIDE-EFFLUX PROTEIN"/>
    <property type="match status" value="1"/>
</dbReference>
<organism evidence="10">
    <name type="scientific">Streptomyces sp. NBC_00049</name>
    <dbReference type="NCBI Taxonomy" id="2903617"/>
    <lineage>
        <taxon>Bacteria</taxon>
        <taxon>Bacillati</taxon>
        <taxon>Actinomycetota</taxon>
        <taxon>Actinomycetes</taxon>
        <taxon>Kitasatosporales</taxon>
        <taxon>Streptomycetaceae</taxon>
        <taxon>Streptomyces</taxon>
    </lineage>
</organism>
<dbReference type="Gene3D" id="1.20.1250.20">
    <property type="entry name" value="MFS general substrate transporter like domains"/>
    <property type="match status" value="1"/>
</dbReference>
<reference evidence="10" key="1">
    <citation type="submission" date="2022-10" db="EMBL/GenBank/DDBJ databases">
        <title>The complete genomes of actinobacterial strains from the NBC collection.</title>
        <authorList>
            <person name="Joergensen T.S."/>
            <person name="Alvarez Arevalo M."/>
            <person name="Sterndorff E.B."/>
            <person name="Faurdal D."/>
            <person name="Vuksanovic O."/>
            <person name="Mourched A.-S."/>
            <person name="Charusanti P."/>
            <person name="Shaw S."/>
            <person name="Blin K."/>
            <person name="Weber T."/>
        </authorList>
    </citation>
    <scope>NUCLEOTIDE SEQUENCE</scope>
    <source>
        <strain evidence="10">NBC_00049</strain>
    </source>
</reference>
<evidence type="ECO:0000256" key="2">
    <source>
        <dbReference type="ARBA" id="ARBA00022448"/>
    </source>
</evidence>
<dbReference type="InterPro" id="IPR011701">
    <property type="entry name" value="MFS"/>
</dbReference>
<comment type="subcellular location">
    <subcellularLocation>
        <location evidence="1">Cell membrane</location>
        <topology evidence="1">Multi-pass membrane protein</topology>
    </subcellularLocation>
</comment>
<evidence type="ECO:0000256" key="7">
    <source>
        <dbReference type="SAM" id="MobiDB-lite"/>
    </source>
</evidence>
<name>A0AAU2JI17_9ACTN</name>
<feature type="transmembrane region" description="Helical" evidence="8">
    <location>
        <begin position="370"/>
        <end position="392"/>
    </location>
</feature>
<feature type="transmembrane region" description="Helical" evidence="8">
    <location>
        <begin position="20"/>
        <end position="41"/>
    </location>
</feature>
<dbReference type="SUPFAM" id="SSF103473">
    <property type="entry name" value="MFS general substrate transporter"/>
    <property type="match status" value="1"/>
</dbReference>
<protein>
    <submittedName>
        <fullName evidence="10">MFS transporter</fullName>
    </submittedName>
</protein>
<evidence type="ECO:0000256" key="8">
    <source>
        <dbReference type="SAM" id="Phobius"/>
    </source>
</evidence>
<evidence type="ECO:0000256" key="3">
    <source>
        <dbReference type="ARBA" id="ARBA00022475"/>
    </source>
</evidence>
<feature type="transmembrane region" description="Helical" evidence="8">
    <location>
        <begin position="310"/>
        <end position="326"/>
    </location>
</feature>
<dbReference type="GO" id="GO:0022857">
    <property type="term" value="F:transmembrane transporter activity"/>
    <property type="evidence" value="ECO:0007669"/>
    <property type="project" value="InterPro"/>
</dbReference>
<evidence type="ECO:0000259" key="9">
    <source>
        <dbReference type="PROSITE" id="PS50850"/>
    </source>
</evidence>
<feature type="transmembrane region" description="Helical" evidence="8">
    <location>
        <begin position="47"/>
        <end position="67"/>
    </location>
</feature>
<feature type="compositionally biased region" description="Basic and acidic residues" evidence="7">
    <location>
        <begin position="441"/>
        <end position="451"/>
    </location>
</feature>
<evidence type="ECO:0000256" key="1">
    <source>
        <dbReference type="ARBA" id="ARBA00004651"/>
    </source>
</evidence>
<dbReference type="InterPro" id="IPR020846">
    <property type="entry name" value="MFS_dom"/>
</dbReference>
<feature type="transmembrane region" description="Helical" evidence="8">
    <location>
        <begin position="279"/>
        <end position="298"/>
    </location>
</feature>
<dbReference type="Pfam" id="PF07690">
    <property type="entry name" value="MFS_1"/>
    <property type="match status" value="1"/>
</dbReference>
<feature type="transmembrane region" description="Helical" evidence="8">
    <location>
        <begin position="243"/>
        <end position="267"/>
    </location>
</feature>
<feature type="transmembrane region" description="Helical" evidence="8">
    <location>
        <begin position="88"/>
        <end position="106"/>
    </location>
</feature>
<feature type="region of interest" description="Disordered" evidence="7">
    <location>
        <begin position="441"/>
        <end position="506"/>
    </location>
</feature>
<evidence type="ECO:0000313" key="10">
    <source>
        <dbReference type="EMBL" id="WTU72394.1"/>
    </source>
</evidence>
<gene>
    <name evidence="10" type="ORF">OG327_03060</name>
</gene>
<accession>A0AAU2JI17</accession>
<dbReference type="InterPro" id="IPR036259">
    <property type="entry name" value="MFS_trans_sf"/>
</dbReference>
<evidence type="ECO:0000256" key="4">
    <source>
        <dbReference type="ARBA" id="ARBA00022692"/>
    </source>
</evidence>
<dbReference type="PANTHER" id="PTHR43266:SF2">
    <property type="entry name" value="MAJOR FACILITATOR SUPERFAMILY (MFS) PROFILE DOMAIN-CONTAINING PROTEIN"/>
    <property type="match status" value="1"/>
</dbReference>
<evidence type="ECO:0000256" key="6">
    <source>
        <dbReference type="ARBA" id="ARBA00023136"/>
    </source>
</evidence>